<comment type="subcellular location">
    <subcellularLocation>
        <location evidence="1">Host nucleus</location>
    </subcellularLocation>
</comment>
<evidence type="ECO:0000256" key="5">
    <source>
        <dbReference type="ARBA" id="ARBA00022840"/>
    </source>
</evidence>
<feature type="compositionally biased region" description="Low complexity" evidence="6">
    <location>
        <begin position="505"/>
        <end position="544"/>
    </location>
</feature>
<reference evidence="8 9" key="1">
    <citation type="submission" date="2016-12" db="EMBL/GenBank/DDBJ databases">
        <title>The Fecal Virome of Red-crowned Cranes.</title>
        <authorList>
            <person name="Yang S."/>
            <person name="Wang Y."/>
            <person name="Zhang W."/>
        </authorList>
    </citation>
    <scope>NUCLEOTIDE SEQUENCE [LARGE SCALE GENOMIC DNA]</scope>
    <source>
        <strain evidence="8">Yc-11</strain>
    </source>
</reference>
<dbReference type="SUPFAM" id="SSF52540">
    <property type="entry name" value="P-loop containing nucleoside triphosphate hydrolases"/>
    <property type="match status" value="1"/>
</dbReference>
<dbReference type="GO" id="GO:0042025">
    <property type="term" value="C:host cell nucleus"/>
    <property type="evidence" value="ECO:0007669"/>
    <property type="project" value="UniProtKB-SubCell"/>
</dbReference>
<sequence>MSQKMESAGSFRKLLWLGRLGTSRDLSIQQTKEILITKDYVALPLPVLEPMLRQFDMKTFQALIFQISIPNGEPIRHPAAYALLFNQLETLDYWIISGEVNDKDVFHTHILCKTNSRSDSVRRSIINAHALLMNNETFQHYCKSMITEIDVLKIQRAHKPTSLYGYMLKNPEWVCSNNDSYLEIGYNINEHELNARFKQPDETPQAPDMNIMAKEITSCIVKYACKSFEDIIKSEPEMMSKWLHKPGLKTIVENCLTYAKATKGTWSLQKFDDYDPNPETIHKYLLHQGINPTHFDEVFHKWINKQSGKKNTILLLGPSNTGKTSFIMGLKECVPWGECVNGPNFNYEGLIDARIGVWEEPLISPENAEKWKQIAEGADTSIPVKYRKPYLLNRVPLIMTSNHPPWRFCSNEMEAMKNRMHIFHCNHPVQDVPYRPRTSNRGCKCRYCTASSGGQITVGQSESCGVQRTNQPLDTREQSIRTDTVTTMGTGPLLDPGEGTSSSYSCTPGTSTTISSSRSTNTDISSSSTSIVRYLRPSGSPGSSDTGDRICSTISRSKQHVESTIDRGSNANDMGRDGGTWGGIRPRNGNTLSHGHNISNVGTRKRAKTKATTKVPSKKQAVDRAMGARVGSIKLDMHIPLGSDWKEYLSYIYKIYG</sequence>
<evidence type="ECO:0000256" key="4">
    <source>
        <dbReference type="ARBA" id="ARBA00022741"/>
    </source>
</evidence>
<dbReference type="Proteomes" id="UP000256939">
    <property type="component" value="Segment"/>
</dbReference>
<evidence type="ECO:0000313" key="8">
    <source>
        <dbReference type="EMBL" id="AUW34319.1"/>
    </source>
</evidence>
<dbReference type="Pfam" id="PF01057">
    <property type="entry name" value="Parvo_NS1"/>
    <property type="match status" value="1"/>
</dbReference>
<evidence type="ECO:0000256" key="2">
    <source>
        <dbReference type="ARBA" id="ARBA00022562"/>
    </source>
</evidence>
<feature type="domain" description="SF3 helicase" evidence="7">
    <location>
        <begin position="276"/>
        <end position="438"/>
    </location>
</feature>
<evidence type="ECO:0000313" key="9">
    <source>
        <dbReference type="Proteomes" id="UP000256939"/>
    </source>
</evidence>
<evidence type="ECO:0000256" key="6">
    <source>
        <dbReference type="SAM" id="MobiDB-lite"/>
    </source>
</evidence>
<feature type="region of interest" description="Disordered" evidence="6">
    <location>
        <begin position="486"/>
        <end position="611"/>
    </location>
</feature>
<keyword evidence="3" id="KW-0235">DNA replication</keyword>
<dbReference type="GO" id="GO:0019079">
    <property type="term" value="P:viral genome replication"/>
    <property type="evidence" value="ECO:0007669"/>
    <property type="project" value="InterPro"/>
</dbReference>
<keyword evidence="4" id="KW-0547">Nucleotide-binding</keyword>
<proteinExistence type="predicted"/>
<name>A0A2K9YN89_9VIRU</name>
<protein>
    <submittedName>
        <fullName evidence="8">Nonstructural protein 1</fullName>
    </submittedName>
</protein>
<feature type="compositionally biased region" description="Polar residues" evidence="6">
    <location>
        <begin position="588"/>
        <end position="602"/>
    </location>
</feature>
<evidence type="ECO:0000256" key="3">
    <source>
        <dbReference type="ARBA" id="ARBA00022705"/>
    </source>
</evidence>
<dbReference type="InterPro" id="IPR027417">
    <property type="entry name" value="P-loop_NTPase"/>
</dbReference>
<dbReference type="Gene3D" id="3.40.50.300">
    <property type="entry name" value="P-loop containing nucleotide triphosphate hydrolases"/>
    <property type="match status" value="1"/>
</dbReference>
<dbReference type="InterPro" id="IPR001257">
    <property type="entry name" value="Parvovirus_NS1_helicase"/>
</dbReference>
<keyword evidence="2" id="KW-1048">Host nucleus</keyword>
<dbReference type="PROSITE" id="PS51206">
    <property type="entry name" value="SF3_HELICASE_1"/>
    <property type="match status" value="1"/>
</dbReference>
<keyword evidence="9" id="KW-1185">Reference proteome</keyword>
<dbReference type="GO" id="GO:0006260">
    <property type="term" value="P:DNA replication"/>
    <property type="evidence" value="ECO:0007669"/>
    <property type="project" value="UniProtKB-KW"/>
</dbReference>
<dbReference type="InterPro" id="IPR014015">
    <property type="entry name" value="Helicase_SF3_DNA-vir"/>
</dbReference>
<dbReference type="GO" id="GO:0005524">
    <property type="term" value="F:ATP binding"/>
    <property type="evidence" value="ECO:0007669"/>
    <property type="project" value="UniProtKB-KW"/>
</dbReference>
<keyword evidence="5" id="KW-0067">ATP-binding</keyword>
<organism evidence="8 9">
    <name type="scientific">Grus japonensis parvovirus 3</name>
    <dbReference type="NCBI Taxonomy" id="3071218"/>
    <lineage>
        <taxon>Viruses</taxon>
        <taxon>Monodnaviria</taxon>
        <taxon>Shotokuvirae</taxon>
        <taxon>Cossaviricota</taxon>
        <taxon>Quintoviricetes</taxon>
        <taxon>Piccovirales</taxon>
        <taxon>Parvoviridae</taxon>
        <taxon>Hamaparvovirinae</taxon>
        <taxon>Chaphamaparvovirus</taxon>
        <taxon>Chaphamaparvovirus gruiform3</taxon>
    </lineage>
</organism>
<dbReference type="EMBL" id="KY312550">
    <property type="protein sequence ID" value="AUW34319.1"/>
    <property type="molecule type" value="Genomic_DNA"/>
</dbReference>
<gene>
    <name evidence="8" type="primary">NS1</name>
</gene>
<evidence type="ECO:0000259" key="7">
    <source>
        <dbReference type="PROSITE" id="PS51206"/>
    </source>
</evidence>
<accession>A0A2K9YN89</accession>
<evidence type="ECO:0000256" key="1">
    <source>
        <dbReference type="ARBA" id="ARBA00004147"/>
    </source>
</evidence>